<accession>U3AFT4</accession>
<reference evidence="1 2" key="1">
    <citation type="submission" date="2013-09" db="EMBL/GenBank/DDBJ databases">
        <title>Whole genome sequencing of Halarchaeum acidiphilum strain MH1-52-1.</title>
        <authorList>
            <person name="Shimane Y."/>
            <person name="Minegishi H."/>
            <person name="Nishi S."/>
            <person name="Echigo A."/>
            <person name="Shuto A."/>
            <person name="Konishi M."/>
            <person name="Ito T."/>
            <person name="Ohkuma M."/>
            <person name="Ohta Y."/>
            <person name="Nagano Y."/>
            <person name="Tsubouchi T."/>
            <person name="Mori K."/>
            <person name="Usui K."/>
            <person name="Kamekura M."/>
            <person name="Usami R."/>
            <person name="Takaki Y."/>
            <person name="Hatada Y."/>
        </authorList>
    </citation>
    <scope>NUCLEOTIDE SEQUENCE [LARGE SCALE GENOMIC DNA]</scope>
    <source>
        <strain evidence="1 2">JCM 16109</strain>
    </source>
</reference>
<proteinExistence type="predicted"/>
<evidence type="ECO:0000313" key="2">
    <source>
        <dbReference type="Proteomes" id="UP000016986"/>
    </source>
</evidence>
<protein>
    <submittedName>
        <fullName evidence="1">Uncharacterized protein</fullName>
    </submittedName>
</protein>
<name>U3AFT4_9EURY</name>
<dbReference type="InterPro" id="IPR055710">
    <property type="entry name" value="DUF7286"/>
</dbReference>
<sequence>MLAVHRRVRLFETRLHRGVAAGSGLARRATVSLTALAEARGLAQHGGAPIADVVANRHVALVTNRNVLSLERAAFGSADPLGVSATRRAAVTVAGRDLLVGAETAVGEANGTGADAAGRLLSRLEPGTANPQPVPLAPAADDALVAFAGDGGADSLDGVIRRAYAVDVRLVVADSTEGDAPDPTLPDGYARIESATRTLRYHYQRHRAVVIVGARPVSGGALPTPTDGRAWVRSSAVRDAIDDALGRHLALRAIHGTIDDGSFVLHPDVPASRRRAVVAALARTHAALRNVTAHAERRAFLDGDPLASLPASIDATVDRMPASPTVDERAAALARETYADRVRALVASRRSTLAAAQASLRDRLAAHNVSVTPPPVAGPDAPPIPMRVSADPAYLSLARVTPDDAPVEASDYPLAARNVNLFTVPSADVVERVLTLLATGETDPVSYASAAATLRAAERAGADRATLRRDVRDATGTARETMNDVLSAHTGLSAADRGRALDAAFARWPTPATRALAVANGSLPAAVAAAAAREGADRRGFLAARLQHAVRARRAAGDLTIHGSRVDPVRSAVRSAVATAAADATQTAAEAALERSTLALLPSGLPILPLPGQWYVTANAWEIAARGGYARFEVDAPLGRPGVAGGTLRYVRADAPVTLDVDGDGRADPLGVDTALGFDYRTGVVAVVPPGPRGVGDVGRMVEVSPGWGASGE</sequence>
<dbReference type="Pfam" id="PF23957">
    <property type="entry name" value="DUF7286"/>
    <property type="match status" value="2"/>
</dbReference>
<dbReference type="eggNOG" id="arCOG02945">
    <property type="taxonomic scope" value="Archaea"/>
</dbReference>
<gene>
    <name evidence="1" type="ORF">MBEHAL_2408</name>
</gene>
<dbReference type="Proteomes" id="UP000016986">
    <property type="component" value="Unassembled WGS sequence"/>
</dbReference>
<dbReference type="AlphaFoldDB" id="U3AFT4"/>
<keyword evidence="2" id="KW-1185">Reference proteome</keyword>
<evidence type="ECO:0000313" key="1">
    <source>
        <dbReference type="EMBL" id="GAD53648.1"/>
    </source>
</evidence>
<comment type="caution">
    <text evidence="1">The sequence shown here is derived from an EMBL/GenBank/DDBJ whole genome shotgun (WGS) entry which is preliminary data.</text>
</comment>
<organism evidence="1 2">
    <name type="scientific">Halarchaeum acidiphilum MH1-52-1</name>
    <dbReference type="NCBI Taxonomy" id="1261545"/>
    <lineage>
        <taxon>Archaea</taxon>
        <taxon>Methanobacteriati</taxon>
        <taxon>Methanobacteriota</taxon>
        <taxon>Stenosarchaea group</taxon>
        <taxon>Halobacteria</taxon>
        <taxon>Halobacteriales</taxon>
        <taxon>Halobacteriaceae</taxon>
    </lineage>
</organism>
<dbReference type="EMBL" id="BATA01000084">
    <property type="protein sequence ID" value="GAD53648.1"/>
    <property type="molecule type" value="Genomic_DNA"/>
</dbReference>